<protein>
    <submittedName>
        <fullName evidence="2">Uncharacterized protein</fullName>
    </submittedName>
</protein>
<name>A0A1X7SF24_AMPQE</name>
<evidence type="ECO:0000313" key="2">
    <source>
        <dbReference type="EnsemblMetazoa" id="Aqu2.1.00669_001"/>
    </source>
</evidence>
<dbReference type="AlphaFoldDB" id="A0A1X7SF24"/>
<dbReference type="OrthoDB" id="9985181at2759"/>
<proteinExistence type="predicted"/>
<feature type="compositionally biased region" description="Basic and acidic residues" evidence="1">
    <location>
        <begin position="124"/>
        <end position="141"/>
    </location>
</feature>
<evidence type="ECO:0000256" key="1">
    <source>
        <dbReference type="SAM" id="MobiDB-lite"/>
    </source>
</evidence>
<sequence>MSMNMIYQGSTSQDNILLHQSNPAYIKASDIHIYDEIPGGQYEEFVSVKKANNDGDDANQGNQEDNGSYVSLLKEEDQDNGSYVSEMKQEDQDNGSYVSQVNQENQDNEGYVDTGVIDEVAQSSEDKGNYENIPKVDGDDN</sequence>
<dbReference type="EnsemblMetazoa" id="Aqu2.1.00669_001">
    <property type="protein sequence ID" value="Aqu2.1.00669_001"/>
    <property type="gene ID" value="Aqu2.1.00669"/>
</dbReference>
<feature type="compositionally biased region" description="Polar residues" evidence="1">
    <location>
        <begin position="94"/>
        <end position="105"/>
    </location>
</feature>
<dbReference type="InParanoid" id="A0A1X7SF24"/>
<accession>A0A1X7SF24</accession>
<organism evidence="2">
    <name type="scientific">Amphimedon queenslandica</name>
    <name type="common">Sponge</name>
    <dbReference type="NCBI Taxonomy" id="400682"/>
    <lineage>
        <taxon>Eukaryota</taxon>
        <taxon>Metazoa</taxon>
        <taxon>Porifera</taxon>
        <taxon>Demospongiae</taxon>
        <taxon>Heteroscleromorpha</taxon>
        <taxon>Haplosclerida</taxon>
        <taxon>Niphatidae</taxon>
        <taxon>Amphimedon</taxon>
    </lineage>
</organism>
<feature type="compositionally biased region" description="Low complexity" evidence="1">
    <location>
        <begin position="58"/>
        <end position="67"/>
    </location>
</feature>
<reference evidence="2" key="1">
    <citation type="submission" date="2017-05" db="UniProtKB">
        <authorList>
            <consortium name="EnsemblMetazoa"/>
        </authorList>
    </citation>
    <scope>IDENTIFICATION</scope>
</reference>
<feature type="region of interest" description="Disordered" evidence="1">
    <location>
        <begin position="49"/>
        <end position="141"/>
    </location>
</feature>